<evidence type="ECO:0000313" key="1">
    <source>
        <dbReference type="EMBL" id="WMW80938.1"/>
    </source>
</evidence>
<name>A0ABY9RJE9_9BURK</name>
<protein>
    <recommendedName>
        <fullName evidence="3">HNH nuclease domain-containing protein</fullName>
    </recommendedName>
</protein>
<accession>A0ABY9RJE9</accession>
<dbReference type="Gene3D" id="1.10.30.50">
    <property type="match status" value="1"/>
</dbReference>
<reference evidence="1" key="1">
    <citation type="submission" date="2023-09" db="EMBL/GenBank/DDBJ databases">
        <title>Undibacterium sp. 20NA77.5 isolated from freshwater.</title>
        <authorList>
            <person name="Le V."/>
            <person name="Ko S.-R."/>
            <person name="Ahn C.-Y."/>
            <person name="Oh H.-M."/>
        </authorList>
    </citation>
    <scope>NUCLEOTIDE SEQUENCE</scope>
    <source>
        <strain evidence="1">20NA77.5</strain>
    </source>
</reference>
<sequence>MMQIPYVTPEQDPTVLEQADQLVQKMRDLVNLLSHPSRKYRLLTVDDRQKLVHLNYPTALVNNVAFFTERVRQEQDGKFVESDQQMVGFTSAAFRTELYANETIKSTLVKSHCGRCAYCETLIQQSEYGDVEHFRPKAGYSNAWSNNLFRPAYYQLAYDPRNLFYSCSICNQAYKKNYFEVIGGNQINAPETEQAILINPYLEDPRRYIRFNPLNGRAYPFDLVAAFYSQTKGWTIERTSQELWTKPRMIPGQSNSITVATSDYQVDQDFQMWLQGTKDISLRRGSSNINVLGLNRPALIKSRVGHLRHMRGLLWASQGQGPDKGAANQFLQGLLENPISQNAITPQYTSLSIDAIQTWNAEGIPGDFAWIESYDRMLEQCNEEPSAVETEAYNDAFCYMLFEHELQLAGRRRLVYISDSDKVYGNPMGRRAISLAIDWSSEQDNSVLMMQGQKLMRSMTIRELLDEARHNPQIYRQFQRYEIWVTGNFPPFKS</sequence>
<keyword evidence="2" id="KW-1185">Reference proteome</keyword>
<organism evidence="1 2">
    <name type="scientific">Undibacterium cyanobacteriorum</name>
    <dbReference type="NCBI Taxonomy" id="3073561"/>
    <lineage>
        <taxon>Bacteria</taxon>
        <taxon>Pseudomonadati</taxon>
        <taxon>Pseudomonadota</taxon>
        <taxon>Betaproteobacteria</taxon>
        <taxon>Burkholderiales</taxon>
        <taxon>Oxalobacteraceae</taxon>
        <taxon>Undibacterium</taxon>
    </lineage>
</organism>
<proteinExistence type="predicted"/>
<evidence type="ECO:0008006" key="3">
    <source>
        <dbReference type="Google" id="ProtNLM"/>
    </source>
</evidence>
<evidence type="ECO:0000313" key="2">
    <source>
        <dbReference type="Proteomes" id="UP001181355"/>
    </source>
</evidence>
<dbReference type="EMBL" id="CP133720">
    <property type="protein sequence ID" value="WMW80938.1"/>
    <property type="molecule type" value="Genomic_DNA"/>
</dbReference>
<dbReference type="RefSeq" id="WP_309482429.1">
    <property type="nucleotide sequence ID" value="NZ_CP133720.1"/>
</dbReference>
<gene>
    <name evidence="1" type="ORF">RF679_01330</name>
</gene>
<dbReference type="Proteomes" id="UP001181355">
    <property type="component" value="Chromosome"/>
</dbReference>